<dbReference type="InterPro" id="IPR011576">
    <property type="entry name" value="Pyridox_Oxase_N"/>
</dbReference>
<organism evidence="3 4">
    <name type="scientific">Mycobacterium nebraskense</name>
    <dbReference type="NCBI Taxonomy" id="244292"/>
    <lineage>
        <taxon>Bacteria</taxon>
        <taxon>Bacillati</taxon>
        <taxon>Actinomycetota</taxon>
        <taxon>Actinomycetes</taxon>
        <taxon>Mycobacteriales</taxon>
        <taxon>Mycobacteriaceae</taxon>
        <taxon>Mycobacterium</taxon>
    </lineage>
</organism>
<dbReference type="EMBL" id="LQPH01000138">
    <property type="protein sequence ID" value="ORW19451.1"/>
    <property type="molecule type" value="Genomic_DNA"/>
</dbReference>
<dbReference type="InterPro" id="IPR012349">
    <property type="entry name" value="Split_barrel_FMN-bd"/>
</dbReference>
<protein>
    <recommendedName>
        <fullName evidence="2">Pyridoxamine 5'-phosphate oxidase N-terminal domain-containing protein</fullName>
    </recommendedName>
</protein>
<dbReference type="Proteomes" id="UP000193781">
    <property type="component" value="Unassembled WGS sequence"/>
</dbReference>
<sequence length="198" mass="22001">MAKAISDRTYRVMPERIVAWDYGSLRKVSTSPVTPTRWTSSSAVDQTNDIQPFDSPELTAALQASRVMIVASRSQKGTPFAVPLWFVTHGGRIYATTSASSWTVRNVVAMSQVALLFGGEGRGDPSRLLVCGYARAVRGAPPPAVIARIAWRYYLRPEFAAVELRYARLWAVRLQYYLQSRAAYIVITPQTATECRVP</sequence>
<evidence type="ECO:0000313" key="4">
    <source>
        <dbReference type="Proteomes" id="UP000193781"/>
    </source>
</evidence>
<dbReference type="GO" id="GO:0070967">
    <property type="term" value="F:coenzyme F420 binding"/>
    <property type="evidence" value="ECO:0007669"/>
    <property type="project" value="TreeGrafter"/>
</dbReference>
<evidence type="ECO:0000256" key="1">
    <source>
        <dbReference type="ARBA" id="ARBA00023002"/>
    </source>
</evidence>
<keyword evidence="4" id="KW-1185">Reference proteome</keyword>
<comment type="caution">
    <text evidence="3">The sequence shown here is derived from an EMBL/GenBank/DDBJ whole genome shotgun (WGS) entry which is preliminary data.</text>
</comment>
<proteinExistence type="predicted"/>
<dbReference type="GO" id="GO:0016627">
    <property type="term" value="F:oxidoreductase activity, acting on the CH-CH group of donors"/>
    <property type="evidence" value="ECO:0007669"/>
    <property type="project" value="TreeGrafter"/>
</dbReference>
<gene>
    <name evidence="3" type="ORF">AWC17_09255</name>
</gene>
<evidence type="ECO:0000313" key="3">
    <source>
        <dbReference type="EMBL" id="ORW19451.1"/>
    </source>
</evidence>
<evidence type="ECO:0000259" key="2">
    <source>
        <dbReference type="Pfam" id="PF01243"/>
    </source>
</evidence>
<dbReference type="GO" id="GO:0005829">
    <property type="term" value="C:cytosol"/>
    <property type="evidence" value="ECO:0007669"/>
    <property type="project" value="TreeGrafter"/>
</dbReference>
<reference evidence="3 4" key="1">
    <citation type="submission" date="2016-01" db="EMBL/GenBank/DDBJ databases">
        <title>The new phylogeny of the genus Mycobacterium.</title>
        <authorList>
            <person name="Tarcisio F."/>
            <person name="Conor M."/>
            <person name="Antonella G."/>
            <person name="Elisabetta G."/>
            <person name="Giulia F.S."/>
            <person name="Sara T."/>
            <person name="Anna F."/>
            <person name="Clotilde B."/>
            <person name="Roberto B."/>
            <person name="Veronica D.S."/>
            <person name="Fabio R."/>
            <person name="Monica P."/>
            <person name="Olivier J."/>
            <person name="Enrico T."/>
            <person name="Nicola S."/>
        </authorList>
    </citation>
    <scope>NUCLEOTIDE SEQUENCE [LARGE SCALE GENOMIC DNA]</scope>
    <source>
        <strain evidence="3 4">DSM 44803</strain>
    </source>
</reference>
<accession>A0A1X1Z894</accession>
<dbReference type="PANTHER" id="PTHR35176">
    <property type="entry name" value="HEME OXYGENASE HI_0854-RELATED"/>
    <property type="match status" value="1"/>
</dbReference>
<dbReference type="RefSeq" id="WP_052742833.1">
    <property type="nucleotide sequence ID" value="NZ_JACKSS010000083.1"/>
</dbReference>
<name>A0A1X1Z894_9MYCO</name>
<dbReference type="Gene3D" id="2.30.110.10">
    <property type="entry name" value="Electron Transport, Fmn-binding Protein, Chain A"/>
    <property type="match status" value="1"/>
</dbReference>
<dbReference type="InterPro" id="IPR052019">
    <property type="entry name" value="F420H2_bilvrd_red/Heme_oxyg"/>
</dbReference>
<dbReference type="PANTHER" id="PTHR35176:SF6">
    <property type="entry name" value="HEME OXYGENASE HI_0854-RELATED"/>
    <property type="match status" value="1"/>
</dbReference>
<feature type="domain" description="Pyridoxamine 5'-phosphate oxidase N-terminal" evidence="2">
    <location>
        <begin position="56"/>
        <end position="146"/>
    </location>
</feature>
<keyword evidence="1" id="KW-0560">Oxidoreductase</keyword>
<dbReference type="Pfam" id="PF01243">
    <property type="entry name" value="PNPOx_N"/>
    <property type="match status" value="1"/>
</dbReference>
<dbReference type="AlphaFoldDB" id="A0A1X1Z894"/>
<dbReference type="SUPFAM" id="SSF50475">
    <property type="entry name" value="FMN-binding split barrel"/>
    <property type="match status" value="1"/>
</dbReference>